<reference evidence="1" key="1">
    <citation type="submission" date="2022-03" db="EMBL/GenBank/DDBJ databases">
        <authorList>
            <person name="Martin C."/>
        </authorList>
    </citation>
    <scope>NUCLEOTIDE SEQUENCE</scope>
</reference>
<dbReference type="PANTHER" id="PTHR24543">
    <property type="entry name" value="MULTICOPPER OXIDASE-RELATED"/>
    <property type="match status" value="1"/>
</dbReference>
<dbReference type="PROSITE" id="PS01285">
    <property type="entry name" value="FA58C_1"/>
    <property type="match status" value="1"/>
</dbReference>
<evidence type="ECO:0000313" key="2">
    <source>
        <dbReference type="Proteomes" id="UP000749559"/>
    </source>
</evidence>
<dbReference type="InterPro" id="IPR008979">
    <property type="entry name" value="Galactose-bd-like_sf"/>
</dbReference>
<gene>
    <name evidence="1" type="ORF">OFUS_LOCUS19653</name>
</gene>
<dbReference type="PROSITE" id="PS01286">
    <property type="entry name" value="FA58C_2"/>
    <property type="match status" value="1"/>
</dbReference>
<dbReference type="PROSITE" id="PS50022">
    <property type="entry name" value="FA58C_3"/>
    <property type="match status" value="1"/>
</dbReference>
<sequence>HQPHTLSYKKLPNAERLGNSLKTVKVLTNTRCEATCSAIPNICDSYNLRRVNDDTFKYSCELFGPCVAQRPTNSTSLVVDHYIREGCPLQNALLPTVPDSAFSASSVWRADHTPARSRLKTISFPGAWAAGPLNRHQWLQVDFGSTHRVTGVATKGRYDNNQWTTLYDISYSSDGKHFECFNRFDGNKDRDTLLRHDFHCPIYARKVRILPQAWDGWISLRWELYGCSL</sequence>
<dbReference type="InterPro" id="IPR000421">
    <property type="entry name" value="FA58C"/>
</dbReference>
<accession>A0A8J1U9P9</accession>
<feature type="non-terminal residue" evidence="1">
    <location>
        <position position="1"/>
    </location>
</feature>
<dbReference type="OrthoDB" id="10028859at2759"/>
<dbReference type="CDD" id="cd00057">
    <property type="entry name" value="FA58C"/>
    <property type="match status" value="1"/>
</dbReference>
<dbReference type="AlphaFoldDB" id="A0A8J1U9P9"/>
<organism evidence="1 2">
    <name type="scientific">Owenia fusiformis</name>
    <name type="common">Polychaete worm</name>
    <dbReference type="NCBI Taxonomy" id="6347"/>
    <lineage>
        <taxon>Eukaryota</taxon>
        <taxon>Metazoa</taxon>
        <taxon>Spiralia</taxon>
        <taxon>Lophotrochozoa</taxon>
        <taxon>Annelida</taxon>
        <taxon>Polychaeta</taxon>
        <taxon>Sedentaria</taxon>
        <taxon>Canalipalpata</taxon>
        <taxon>Sabellida</taxon>
        <taxon>Oweniida</taxon>
        <taxon>Oweniidae</taxon>
        <taxon>Owenia</taxon>
    </lineage>
</organism>
<dbReference type="Proteomes" id="UP000749559">
    <property type="component" value="Unassembled WGS sequence"/>
</dbReference>
<protein>
    <submittedName>
        <fullName evidence="1">Uncharacterized protein</fullName>
    </submittedName>
</protein>
<dbReference type="SUPFAM" id="SSF49785">
    <property type="entry name" value="Galactose-binding domain-like"/>
    <property type="match status" value="1"/>
</dbReference>
<dbReference type="Pfam" id="PF00754">
    <property type="entry name" value="F5_F8_type_C"/>
    <property type="match status" value="1"/>
</dbReference>
<proteinExistence type="predicted"/>
<dbReference type="EMBL" id="CAIIXF020000009">
    <property type="protein sequence ID" value="CAH1795061.1"/>
    <property type="molecule type" value="Genomic_DNA"/>
</dbReference>
<comment type="caution">
    <text evidence="1">The sequence shown here is derived from an EMBL/GenBank/DDBJ whole genome shotgun (WGS) entry which is preliminary data.</text>
</comment>
<dbReference type="SMART" id="SM00231">
    <property type="entry name" value="FA58C"/>
    <property type="match status" value="1"/>
</dbReference>
<name>A0A8J1U9P9_OWEFU</name>
<evidence type="ECO:0000313" key="1">
    <source>
        <dbReference type="EMBL" id="CAH1795061.1"/>
    </source>
</evidence>
<keyword evidence="2" id="KW-1185">Reference proteome</keyword>
<dbReference type="PANTHER" id="PTHR24543:SF325">
    <property type="entry name" value="F5_8 TYPE C DOMAIN-CONTAINING PROTEIN"/>
    <property type="match status" value="1"/>
</dbReference>
<dbReference type="FunFam" id="2.60.120.260:FF:000016">
    <property type="entry name" value="Contactin-associated protein-like 4 isoform 1"/>
    <property type="match status" value="1"/>
</dbReference>
<dbReference type="Gene3D" id="2.60.120.260">
    <property type="entry name" value="Galactose-binding domain-like"/>
    <property type="match status" value="1"/>
</dbReference>